<organism evidence="1 2">
    <name type="scientific">Xylanibacter ruminicola</name>
    <name type="common">Prevotella ruminicola</name>
    <dbReference type="NCBI Taxonomy" id="839"/>
    <lineage>
        <taxon>Bacteria</taxon>
        <taxon>Pseudomonadati</taxon>
        <taxon>Bacteroidota</taxon>
        <taxon>Bacteroidia</taxon>
        <taxon>Bacteroidales</taxon>
        <taxon>Prevotellaceae</taxon>
        <taxon>Xylanibacter</taxon>
    </lineage>
</organism>
<proteinExistence type="predicted"/>
<gene>
    <name evidence="1" type="ORF">SAMN05216354_0355</name>
</gene>
<dbReference type="RefSeq" id="WP_103914958.1">
    <property type="nucleotide sequence ID" value="NZ_FNUV01000001.1"/>
</dbReference>
<evidence type="ECO:0000313" key="1">
    <source>
        <dbReference type="EMBL" id="SEF42256.1"/>
    </source>
</evidence>
<accession>A0A1H5RVA1</accession>
<protein>
    <submittedName>
        <fullName evidence="1">Uncharacterized protein</fullName>
    </submittedName>
</protein>
<name>A0A1H5RVA1_XYLRU</name>
<evidence type="ECO:0000313" key="2">
    <source>
        <dbReference type="Proteomes" id="UP000236735"/>
    </source>
</evidence>
<dbReference type="EMBL" id="FNUV01000001">
    <property type="protein sequence ID" value="SEF42256.1"/>
    <property type="molecule type" value="Genomic_DNA"/>
</dbReference>
<dbReference type="AlphaFoldDB" id="A0A1H5RVA1"/>
<sequence>MTVYEAIHQMRLLTAKGQSFAMSFMSYSLQRHESHGEVTVEHAQLIKNEKTTEDDPRNFMLKFRDQDTGEAKHFWQPLLMSMNHQPIDRID</sequence>
<reference evidence="1 2" key="1">
    <citation type="submission" date="2016-10" db="EMBL/GenBank/DDBJ databases">
        <authorList>
            <person name="de Groot N.N."/>
        </authorList>
    </citation>
    <scope>NUCLEOTIDE SEQUENCE [LARGE SCALE GENOMIC DNA]</scope>
    <source>
        <strain evidence="1 2">AR32</strain>
    </source>
</reference>
<dbReference type="Proteomes" id="UP000236735">
    <property type="component" value="Unassembled WGS sequence"/>
</dbReference>